<evidence type="ECO:0000256" key="4">
    <source>
        <dbReference type="ARBA" id="ARBA00035174"/>
    </source>
</evidence>
<dbReference type="SUPFAM" id="SSF143800">
    <property type="entry name" value="L28p-like"/>
    <property type="match status" value="1"/>
</dbReference>
<dbReference type="EMBL" id="QNRR01000005">
    <property type="protein sequence ID" value="RBP43788.1"/>
    <property type="molecule type" value="Genomic_DNA"/>
</dbReference>
<comment type="caution">
    <text evidence="7">The sequence shown here is derived from an EMBL/GenBank/DDBJ whole genome shotgun (WGS) entry which is preliminary data.</text>
</comment>
<dbReference type="InterPro" id="IPR001383">
    <property type="entry name" value="Ribosomal_bL28_bact-type"/>
</dbReference>
<keyword evidence="2 5" id="KW-0689">Ribosomal protein</keyword>
<dbReference type="GO" id="GO:1990904">
    <property type="term" value="C:ribonucleoprotein complex"/>
    <property type="evidence" value="ECO:0007669"/>
    <property type="project" value="UniProtKB-KW"/>
</dbReference>
<evidence type="ECO:0000256" key="3">
    <source>
        <dbReference type="ARBA" id="ARBA00023274"/>
    </source>
</evidence>
<evidence type="ECO:0000256" key="6">
    <source>
        <dbReference type="SAM" id="MobiDB-lite"/>
    </source>
</evidence>
<dbReference type="OrthoDB" id="9801582at2"/>
<dbReference type="GO" id="GO:0005840">
    <property type="term" value="C:ribosome"/>
    <property type="evidence" value="ECO:0007669"/>
    <property type="project" value="UniProtKB-KW"/>
</dbReference>
<dbReference type="AlphaFoldDB" id="A0A366HLH0"/>
<proteinExistence type="inferred from homology"/>
<dbReference type="HAMAP" id="MF_00373">
    <property type="entry name" value="Ribosomal_bL28"/>
    <property type="match status" value="1"/>
</dbReference>
<evidence type="ECO:0000313" key="8">
    <source>
        <dbReference type="Proteomes" id="UP000253426"/>
    </source>
</evidence>
<keyword evidence="3 5" id="KW-0687">Ribonucleoprotein</keyword>
<dbReference type="InterPro" id="IPR034704">
    <property type="entry name" value="Ribosomal_bL28/bL31-like_sf"/>
</dbReference>
<organism evidence="7 8">
    <name type="scientific">Roseimicrobium gellanilyticum</name>
    <dbReference type="NCBI Taxonomy" id="748857"/>
    <lineage>
        <taxon>Bacteria</taxon>
        <taxon>Pseudomonadati</taxon>
        <taxon>Verrucomicrobiota</taxon>
        <taxon>Verrucomicrobiia</taxon>
        <taxon>Verrucomicrobiales</taxon>
        <taxon>Verrucomicrobiaceae</taxon>
        <taxon>Roseimicrobium</taxon>
    </lineage>
</organism>
<dbReference type="RefSeq" id="WP_113959260.1">
    <property type="nucleotide sequence ID" value="NZ_QNRR01000005.1"/>
</dbReference>
<dbReference type="Gene3D" id="2.30.170.40">
    <property type="entry name" value="Ribosomal protein L28/L24"/>
    <property type="match status" value="1"/>
</dbReference>
<dbReference type="PANTHER" id="PTHR13528">
    <property type="entry name" value="39S RIBOSOMAL PROTEIN L28, MITOCHONDRIAL"/>
    <property type="match status" value="1"/>
</dbReference>
<accession>A0A366HLH0</accession>
<evidence type="ECO:0000256" key="1">
    <source>
        <dbReference type="ARBA" id="ARBA00008760"/>
    </source>
</evidence>
<evidence type="ECO:0000256" key="5">
    <source>
        <dbReference type="HAMAP-Rule" id="MF_00373"/>
    </source>
</evidence>
<feature type="compositionally biased region" description="Polar residues" evidence="6">
    <location>
        <begin position="1"/>
        <end position="14"/>
    </location>
</feature>
<dbReference type="Proteomes" id="UP000253426">
    <property type="component" value="Unassembled WGS sequence"/>
</dbReference>
<dbReference type="GO" id="GO:0003735">
    <property type="term" value="F:structural constituent of ribosome"/>
    <property type="evidence" value="ECO:0007669"/>
    <property type="project" value="InterPro"/>
</dbReference>
<keyword evidence="8" id="KW-1185">Reference proteome</keyword>
<name>A0A366HLH0_9BACT</name>
<gene>
    <name evidence="5" type="primary">rpmB</name>
    <name evidence="7" type="ORF">DES53_105187</name>
</gene>
<protein>
    <recommendedName>
        <fullName evidence="4 5">Large ribosomal subunit protein bL28</fullName>
    </recommendedName>
</protein>
<feature type="region of interest" description="Disordered" evidence="6">
    <location>
        <begin position="1"/>
        <end position="31"/>
    </location>
</feature>
<dbReference type="InterPro" id="IPR026569">
    <property type="entry name" value="Ribosomal_bL28"/>
</dbReference>
<comment type="similarity">
    <text evidence="1 5">Belongs to the bacterial ribosomal protein bL28 family.</text>
</comment>
<reference evidence="7 8" key="1">
    <citation type="submission" date="2018-06" db="EMBL/GenBank/DDBJ databases">
        <title>Genomic Encyclopedia of Type Strains, Phase IV (KMG-IV): sequencing the most valuable type-strain genomes for metagenomic binning, comparative biology and taxonomic classification.</title>
        <authorList>
            <person name="Goeker M."/>
        </authorList>
    </citation>
    <scope>NUCLEOTIDE SEQUENCE [LARGE SCALE GENOMIC DNA]</scope>
    <source>
        <strain evidence="7 8">DSM 25532</strain>
    </source>
</reference>
<evidence type="ECO:0000313" key="7">
    <source>
        <dbReference type="EMBL" id="RBP43788.1"/>
    </source>
</evidence>
<dbReference type="PANTHER" id="PTHR13528:SF2">
    <property type="entry name" value="LARGE RIBOSOMAL SUBUNIT PROTEIN BL28M"/>
    <property type="match status" value="1"/>
</dbReference>
<sequence length="88" mass="9849">MPKSCQITGATVTTGHKIHRSGKAKKEGGIGKHITKRVKRKIYPNLRDKRIWVPELGKWVTVRLTARALKTMNKNGAYQVLKKAGILS</sequence>
<evidence type="ECO:0000256" key="2">
    <source>
        <dbReference type="ARBA" id="ARBA00022980"/>
    </source>
</evidence>
<dbReference type="GO" id="GO:0006412">
    <property type="term" value="P:translation"/>
    <property type="evidence" value="ECO:0007669"/>
    <property type="project" value="UniProtKB-UniRule"/>
</dbReference>
<dbReference type="NCBIfam" id="TIGR00009">
    <property type="entry name" value="L28"/>
    <property type="match status" value="1"/>
</dbReference>
<dbReference type="Pfam" id="PF00830">
    <property type="entry name" value="Ribosomal_L28"/>
    <property type="match status" value="1"/>
</dbReference>
<dbReference type="InterPro" id="IPR037147">
    <property type="entry name" value="Ribosomal_bL28_sf"/>
</dbReference>